<dbReference type="PRINTS" id="PR00035">
    <property type="entry name" value="HTHGNTR"/>
</dbReference>
<dbReference type="SUPFAM" id="SSF46785">
    <property type="entry name" value="Winged helix' DNA-binding domain"/>
    <property type="match status" value="1"/>
</dbReference>
<dbReference type="InterPro" id="IPR011663">
    <property type="entry name" value="UTRA"/>
</dbReference>
<protein>
    <submittedName>
        <fullName evidence="5">GntR family transcriptional regulator</fullName>
    </submittedName>
</protein>
<dbReference type="SMART" id="SM00345">
    <property type="entry name" value="HTH_GNTR"/>
    <property type="match status" value="1"/>
</dbReference>
<dbReference type="PANTHER" id="PTHR44846:SF5">
    <property type="entry name" value="HTH-TYPE TRANSCRIPTIONAL REGULATOR GMUR"/>
    <property type="match status" value="1"/>
</dbReference>
<keyword evidence="2" id="KW-0238">DNA-binding</keyword>
<dbReference type="SUPFAM" id="SSF64288">
    <property type="entry name" value="Chorismate lyase-like"/>
    <property type="match status" value="1"/>
</dbReference>
<reference evidence="5 6" key="1">
    <citation type="submission" date="2023-10" db="EMBL/GenBank/DDBJ databases">
        <title>Nicoliella lavandulae sp. nov. isolated from Lavandula angustifolia flowers.</title>
        <authorList>
            <person name="Alcantara C."/>
            <person name="Zuniga M."/>
            <person name="Landete J.M."/>
            <person name="Monedero V."/>
        </authorList>
    </citation>
    <scope>NUCLEOTIDE SEQUENCE [LARGE SCALE GENOMIC DNA]</scope>
    <source>
        <strain evidence="5 6">Es01</strain>
    </source>
</reference>
<evidence type="ECO:0000313" key="5">
    <source>
        <dbReference type="EMBL" id="MEJ6400069.1"/>
    </source>
</evidence>
<dbReference type="CDD" id="cd07377">
    <property type="entry name" value="WHTH_GntR"/>
    <property type="match status" value="1"/>
</dbReference>
<dbReference type="InterPro" id="IPR050679">
    <property type="entry name" value="Bact_HTH_transcr_reg"/>
</dbReference>
<dbReference type="Gene3D" id="3.40.1410.10">
    <property type="entry name" value="Chorismate lyase-like"/>
    <property type="match status" value="1"/>
</dbReference>
<evidence type="ECO:0000313" key="6">
    <source>
        <dbReference type="Proteomes" id="UP001370590"/>
    </source>
</evidence>
<keyword evidence="6" id="KW-1185">Reference proteome</keyword>
<dbReference type="InterPro" id="IPR028978">
    <property type="entry name" value="Chorismate_lyase_/UTRA_dom_sf"/>
</dbReference>
<gene>
    <name evidence="5" type="ORF">R4146_02600</name>
</gene>
<dbReference type="SMART" id="SM00866">
    <property type="entry name" value="UTRA"/>
    <property type="match status" value="1"/>
</dbReference>
<dbReference type="Proteomes" id="UP001370590">
    <property type="component" value="Unassembled WGS sequence"/>
</dbReference>
<sequence length="240" mass="27253">MADLVYHKVMQDLKARISRNEFPNNRLPDERSLSESYGVSRSSVKRALAFLADQGIIFKKRGSGTFVNPLYMKSKTIFHYDGSNIGITDSMESKGETPQIKLLDFKVVPASADLQQDLFLQPDEFVYEIKRLRSFGDQPFMIETGYIPIQITPKLTKQIVSGSIFNYLESEVGKTVTRSFMSIMAEPSTADDQKLLGLKPTEPVGVMEGIFFLDDGTPFEVSNMRLHYKYLKYNTFVQIS</sequence>
<name>A0ABU8SJK0_9LACO</name>
<evidence type="ECO:0000259" key="4">
    <source>
        <dbReference type="PROSITE" id="PS50949"/>
    </source>
</evidence>
<comment type="caution">
    <text evidence="5">The sequence shown here is derived from an EMBL/GenBank/DDBJ whole genome shotgun (WGS) entry which is preliminary data.</text>
</comment>
<dbReference type="RefSeq" id="WP_339959891.1">
    <property type="nucleotide sequence ID" value="NZ_JAWMWH010000001.1"/>
</dbReference>
<keyword evidence="3" id="KW-0804">Transcription</keyword>
<evidence type="ECO:0000256" key="2">
    <source>
        <dbReference type="ARBA" id="ARBA00023125"/>
    </source>
</evidence>
<proteinExistence type="predicted"/>
<dbReference type="InterPro" id="IPR036390">
    <property type="entry name" value="WH_DNA-bd_sf"/>
</dbReference>
<organism evidence="5 6">
    <name type="scientific">Nicoliella lavandulae</name>
    <dbReference type="NCBI Taxonomy" id="3082954"/>
    <lineage>
        <taxon>Bacteria</taxon>
        <taxon>Bacillati</taxon>
        <taxon>Bacillota</taxon>
        <taxon>Bacilli</taxon>
        <taxon>Lactobacillales</taxon>
        <taxon>Lactobacillaceae</taxon>
        <taxon>Nicoliella</taxon>
    </lineage>
</organism>
<dbReference type="InterPro" id="IPR036388">
    <property type="entry name" value="WH-like_DNA-bd_sf"/>
</dbReference>
<dbReference type="EMBL" id="JAWMWH010000001">
    <property type="protein sequence ID" value="MEJ6400069.1"/>
    <property type="molecule type" value="Genomic_DNA"/>
</dbReference>
<dbReference type="PANTHER" id="PTHR44846">
    <property type="entry name" value="MANNOSYL-D-GLYCERATE TRANSPORT/METABOLISM SYSTEM REPRESSOR MNGR-RELATED"/>
    <property type="match status" value="1"/>
</dbReference>
<evidence type="ECO:0000256" key="3">
    <source>
        <dbReference type="ARBA" id="ARBA00023163"/>
    </source>
</evidence>
<feature type="domain" description="HTH gntR-type" evidence="4">
    <location>
        <begin position="3"/>
        <end position="70"/>
    </location>
</feature>
<dbReference type="Gene3D" id="1.10.10.10">
    <property type="entry name" value="Winged helix-like DNA-binding domain superfamily/Winged helix DNA-binding domain"/>
    <property type="match status" value="1"/>
</dbReference>
<dbReference type="InterPro" id="IPR000524">
    <property type="entry name" value="Tscrpt_reg_HTH_GntR"/>
</dbReference>
<accession>A0ABU8SJK0</accession>
<dbReference type="Pfam" id="PF00392">
    <property type="entry name" value="GntR"/>
    <property type="match status" value="1"/>
</dbReference>
<keyword evidence="1" id="KW-0805">Transcription regulation</keyword>
<dbReference type="Pfam" id="PF07702">
    <property type="entry name" value="UTRA"/>
    <property type="match status" value="1"/>
</dbReference>
<dbReference type="PROSITE" id="PS50949">
    <property type="entry name" value="HTH_GNTR"/>
    <property type="match status" value="1"/>
</dbReference>
<evidence type="ECO:0000256" key="1">
    <source>
        <dbReference type="ARBA" id="ARBA00023015"/>
    </source>
</evidence>